<dbReference type="Proteomes" id="UP001165427">
    <property type="component" value="Unassembled WGS sequence"/>
</dbReference>
<protein>
    <submittedName>
        <fullName evidence="8">NAD(P)H-dependent oxidoreductase subunit E</fullName>
    </submittedName>
</protein>
<evidence type="ECO:0000256" key="5">
    <source>
        <dbReference type="ARBA" id="ARBA00023014"/>
    </source>
</evidence>
<feature type="binding site" evidence="7">
    <location>
        <position position="131"/>
    </location>
    <ligand>
        <name>[2Fe-2S] cluster</name>
        <dbReference type="ChEBI" id="CHEBI:190135"/>
    </ligand>
</feature>
<comment type="cofactor">
    <cofactor evidence="7">
        <name>[2Fe-2S] cluster</name>
        <dbReference type="ChEBI" id="CHEBI:190135"/>
    </cofactor>
    <text evidence="7">Binds 1 [2Fe-2S] cluster.</text>
</comment>
<dbReference type="InterPro" id="IPR042128">
    <property type="entry name" value="NuoE_dom"/>
</dbReference>
<accession>A0AA41QZD6</accession>
<evidence type="ECO:0000313" key="8">
    <source>
        <dbReference type="EMBL" id="MCJ8499907.1"/>
    </source>
</evidence>
<dbReference type="GO" id="GO:0046872">
    <property type="term" value="F:metal ion binding"/>
    <property type="evidence" value="ECO:0007669"/>
    <property type="project" value="UniProtKB-KW"/>
</dbReference>
<dbReference type="Gene3D" id="3.40.30.10">
    <property type="entry name" value="Glutaredoxin"/>
    <property type="match status" value="1"/>
</dbReference>
<name>A0AA41QZD6_9BACT</name>
<dbReference type="SUPFAM" id="SSF52833">
    <property type="entry name" value="Thioredoxin-like"/>
    <property type="match status" value="1"/>
</dbReference>
<organism evidence="8 9">
    <name type="scientific">Desulfatitalea alkaliphila</name>
    <dbReference type="NCBI Taxonomy" id="2929485"/>
    <lineage>
        <taxon>Bacteria</taxon>
        <taxon>Pseudomonadati</taxon>
        <taxon>Thermodesulfobacteriota</taxon>
        <taxon>Desulfobacteria</taxon>
        <taxon>Desulfobacterales</taxon>
        <taxon>Desulfosarcinaceae</taxon>
        <taxon>Desulfatitalea</taxon>
    </lineage>
</organism>
<dbReference type="PANTHER" id="PTHR43342:SF2">
    <property type="entry name" value="POTENTIAL NAD-REDUCING HYDROGENASE SUBUNIT"/>
    <property type="match status" value="1"/>
</dbReference>
<comment type="similarity">
    <text evidence="1">Belongs to the complex I 24 kDa subunit family.</text>
</comment>
<evidence type="ECO:0000256" key="4">
    <source>
        <dbReference type="ARBA" id="ARBA00023004"/>
    </source>
</evidence>
<dbReference type="PANTHER" id="PTHR43342">
    <property type="entry name" value="NADH-QUINONE OXIDOREDUCTASE, E SUBUNIT"/>
    <property type="match status" value="1"/>
</dbReference>
<evidence type="ECO:0000256" key="3">
    <source>
        <dbReference type="ARBA" id="ARBA00022723"/>
    </source>
</evidence>
<dbReference type="CDD" id="cd03064">
    <property type="entry name" value="TRX_Fd_NuoE"/>
    <property type="match status" value="1"/>
</dbReference>
<dbReference type="Pfam" id="PF01257">
    <property type="entry name" value="2Fe-2S_thioredx"/>
    <property type="match status" value="1"/>
</dbReference>
<dbReference type="InterPro" id="IPR041921">
    <property type="entry name" value="NuoE_N"/>
</dbReference>
<dbReference type="InterPro" id="IPR002023">
    <property type="entry name" value="NuoE-like"/>
</dbReference>
<keyword evidence="3 7" id="KW-0479">Metal-binding</keyword>
<dbReference type="PROSITE" id="PS01099">
    <property type="entry name" value="COMPLEX1_24K"/>
    <property type="match status" value="1"/>
</dbReference>
<proteinExistence type="inferred from homology"/>
<dbReference type="GO" id="GO:0051537">
    <property type="term" value="F:2 iron, 2 sulfur cluster binding"/>
    <property type="evidence" value="ECO:0007669"/>
    <property type="project" value="UniProtKB-KW"/>
</dbReference>
<feature type="binding site" evidence="7">
    <location>
        <position position="95"/>
    </location>
    <ligand>
        <name>[2Fe-2S] cluster</name>
        <dbReference type="ChEBI" id="CHEBI:190135"/>
    </ligand>
</feature>
<keyword evidence="4 7" id="KW-0408">Iron</keyword>
<feature type="binding site" evidence="7">
    <location>
        <position position="135"/>
    </location>
    <ligand>
        <name>[2Fe-2S] cluster</name>
        <dbReference type="ChEBI" id="CHEBI:190135"/>
    </ligand>
</feature>
<evidence type="ECO:0000256" key="2">
    <source>
        <dbReference type="ARBA" id="ARBA00022714"/>
    </source>
</evidence>
<dbReference type="RefSeq" id="WP_246903535.1">
    <property type="nucleotide sequence ID" value="NZ_JALJRB010000003.1"/>
</dbReference>
<comment type="caution">
    <text evidence="8">The sequence shown here is derived from an EMBL/GenBank/DDBJ whole genome shotgun (WGS) entry which is preliminary data.</text>
</comment>
<dbReference type="InterPro" id="IPR036249">
    <property type="entry name" value="Thioredoxin-like_sf"/>
</dbReference>
<dbReference type="PIRSF" id="PIRSF000216">
    <property type="entry name" value="NADH_DH_24kDa"/>
    <property type="match status" value="1"/>
</dbReference>
<evidence type="ECO:0000256" key="7">
    <source>
        <dbReference type="PIRSR" id="PIRSR000216-1"/>
    </source>
</evidence>
<evidence type="ECO:0000313" key="9">
    <source>
        <dbReference type="Proteomes" id="UP001165427"/>
    </source>
</evidence>
<dbReference type="GO" id="GO:0016491">
    <property type="term" value="F:oxidoreductase activity"/>
    <property type="evidence" value="ECO:0007669"/>
    <property type="project" value="InterPro"/>
</dbReference>
<gene>
    <name evidence="8" type="ORF">MRX98_04925</name>
</gene>
<sequence length="164" mass="18236">MSTFEHPEHPDIDEAMWSRINQVIDTNRSVSGAIITVLRECQDVVGYLPVPLLDYIGRGMNLPRSEVYGVASFYALFSMTPKGRHTIKLCLGTACYVKGIKEVMSRIENKYHVKDGGTTEDRRFSVQGVRCLGACGLAPVVVIGQDTHGDVTSDKIIDIVERYE</sequence>
<keyword evidence="9" id="KW-1185">Reference proteome</keyword>
<evidence type="ECO:0000256" key="6">
    <source>
        <dbReference type="ARBA" id="ARBA00034078"/>
    </source>
</evidence>
<dbReference type="AlphaFoldDB" id="A0AA41QZD6"/>
<keyword evidence="2 7" id="KW-0001">2Fe-2S</keyword>
<dbReference type="Gene3D" id="1.10.10.1590">
    <property type="entry name" value="NADH-quinone oxidoreductase subunit E"/>
    <property type="match status" value="1"/>
</dbReference>
<feature type="binding site" evidence="7">
    <location>
        <position position="90"/>
    </location>
    <ligand>
        <name>[2Fe-2S] cluster</name>
        <dbReference type="ChEBI" id="CHEBI:190135"/>
    </ligand>
</feature>
<reference evidence="8" key="1">
    <citation type="submission" date="2022-04" db="EMBL/GenBank/DDBJ databases">
        <title>Desulfatitalea alkaliphila sp. nov., a novel anaerobic sulfate-reducing bacterium isolated from terrestrial mud volcano, Taman Peninsula, Russia.</title>
        <authorList>
            <person name="Khomyakova M.A."/>
            <person name="Merkel A.Y."/>
            <person name="Slobodkin A.I."/>
        </authorList>
    </citation>
    <scope>NUCLEOTIDE SEQUENCE</scope>
    <source>
        <strain evidence="8">M08but</strain>
    </source>
</reference>
<evidence type="ECO:0000256" key="1">
    <source>
        <dbReference type="ARBA" id="ARBA00010643"/>
    </source>
</evidence>
<dbReference type="InterPro" id="IPR028431">
    <property type="entry name" value="NADP_DH_HndA-like"/>
</dbReference>
<keyword evidence="5 7" id="KW-0411">Iron-sulfur</keyword>
<dbReference type="EMBL" id="JALJRB010000003">
    <property type="protein sequence ID" value="MCJ8499907.1"/>
    <property type="molecule type" value="Genomic_DNA"/>
</dbReference>
<comment type="cofactor">
    <cofactor evidence="6">
        <name>[2Fe-2S] cluster</name>
        <dbReference type="ChEBI" id="CHEBI:190135"/>
    </cofactor>
</comment>